<evidence type="ECO:0000259" key="2">
    <source>
        <dbReference type="Pfam" id="PF04432"/>
    </source>
</evidence>
<dbReference type="PANTHER" id="PTHR43193">
    <property type="match status" value="1"/>
</dbReference>
<dbReference type="RefSeq" id="WP_117961917.1">
    <property type="nucleotide sequence ID" value="NZ_CABHNA010000036.1"/>
</dbReference>
<dbReference type="AlphaFoldDB" id="A0A564SYJ9"/>
<gene>
    <name evidence="3" type="ORF">RTSSTS7063_00744</name>
</gene>
<reference evidence="3 4" key="1">
    <citation type="submission" date="2019-07" db="EMBL/GenBank/DDBJ databases">
        <authorList>
            <person name="Hibberd C M."/>
            <person name="Gehrig L. J."/>
            <person name="Chang H.-W."/>
            <person name="Venkatesh S."/>
        </authorList>
    </citation>
    <scope>NUCLEOTIDE SEQUENCE [LARGE SCALE GENOMIC DNA]</scope>
    <source>
        <strain evidence="3">Ruminococcus_torques_SSTS_Bg7063</strain>
    </source>
</reference>
<name>A0A564SYJ9_9FIRM</name>
<evidence type="ECO:0000259" key="1">
    <source>
        <dbReference type="Pfam" id="PF04230"/>
    </source>
</evidence>
<feature type="domain" description="Coenzyme F420 hydrogenase/dehydrogenase beta subunit C-terminal" evidence="2">
    <location>
        <begin position="468"/>
        <end position="637"/>
    </location>
</feature>
<evidence type="ECO:0000313" key="3">
    <source>
        <dbReference type="EMBL" id="VUW99883.1"/>
    </source>
</evidence>
<dbReference type="EMBL" id="CABHNA010000036">
    <property type="protein sequence ID" value="VUW99883.1"/>
    <property type="molecule type" value="Genomic_DNA"/>
</dbReference>
<proteinExistence type="predicted"/>
<dbReference type="InterPro" id="IPR007525">
    <property type="entry name" value="FrhB_FdhB_C"/>
</dbReference>
<keyword evidence="4" id="KW-1185">Reference proteome</keyword>
<sequence>MKIAIVTVYDSVVNFGSFLQAYAMSKVLESRGHEVFFVRRMPNDEILKRFNRLAKIQNSVSSKKGIKAKFLSQRSKYVIQREMDANKNRYKCSLSDWKSIKIIDPAEIEDCGIQLVICGSDEIWNIHNKDIDLDFYSCGWVKHIPKLAYAISSGNSKTSEYLNDPEFFNAVGDFCKILPRDQMTQSMISDITNVKESIVCDPTLLLGQDGFTLTNKGKEFGKYILVYSYFLTRKEKKFIKKYARNNGLKIISPCIYSSIADEVVYTSALDFPSLVFNAECVYTTTFHGTIFSLMFAKRFCALSRLPKVANLLEQLETYDHELNLDFSYDDFCAVLNKFADRSVIGDGLNRLKSTSEDILWKAIEEIENNGYTPIGNHYESRCKYLYGYTKQDDIRRKSSSGGLFYELSQVILEDGGVVFGACYDKEMHQVVHKSTEETSIENMLKSKYVESKLGDTYKKIETYLKDGKKVLFCGTPCQAAGLYNLKEKKWSRYKNQLFILDFLCEGVPSYKIFQEYIKDSENKSEKEIETIEFRSKSYGWNVHCMKIQYKDGTSRIIPSFSDSYMHTFIMDLTMNRRSCYACPFREKKYSDVTIGDFWKVSNVDKSCVDNKGVSAIFVNSEAGNILIEKARKNLYIKELEDRDILQMEQHLDTSLYLDKRNNFYTEFLSNGYNSAIRKYSTYFQNRGIVDKLKLIKRWTKLEYKRRFKN</sequence>
<feature type="domain" description="Polysaccharide pyruvyl transferase" evidence="1">
    <location>
        <begin position="14"/>
        <end position="303"/>
    </location>
</feature>
<dbReference type="InterPro" id="IPR007345">
    <property type="entry name" value="Polysacch_pyruvyl_Trfase"/>
</dbReference>
<dbReference type="PANTHER" id="PTHR43193:SF2">
    <property type="entry name" value="POLYFERREDOXIN PROTEIN FWDF"/>
    <property type="match status" value="1"/>
</dbReference>
<protein>
    <recommendedName>
        <fullName evidence="5">Coenzyme F420-reducing hydrogenase, beta subunit</fullName>
    </recommendedName>
</protein>
<dbReference type="Pfam" id="PF04432">
    <property type="entry name" value="FrhB_FdhB_C"/>
    <property type="match status" value="1"/>
</dbReference>
<evidence type="ECO:0000313" key="4">
    <source>
        <dbReference type="Proteomes" id="UP000363661"/>
    </source>
</evidence>
<accession>A0A564SYJ9</accession>
<dbReference type="InterPro" id="IPR052977">
    <property type="entry name" value="Polyferredoxin-like_ET"/>
</dbReference>
<organism evidence="3 4">
    <name type="scientific">[Ruminococcus] torques</name>
    <dbReference type="NCBI Taxonomy" id="33039"/>
    <lineage>
        <taxon>Bacteria</taxon>
        <taxon>Bacillati</taxon>
        <taxon>Bacillota</taxon>
        <taxon>Clostridia</taxon>
        <taxon>Lachnospirales</taxon>
        <taxon>Lachnospiraceae</taxon>
        <taxon>Mediterraneibacter</taxon>
    </lineage>
</organism>
<evidence type="ECO:0008006" key="5">
    <source>
        <dbReference type="Google" id="ProtNLM"/>
    </source>
</evidence>
<dbReference type="Proteomes" id="UP000363661">
    <property type="component" value="Unassembled WGS sequence"/>
</dbReference>
<dbReference type="Pfam" id="PF04230">
    <property type="entry name" value="PS_pyruv_trans"/>
    <property type="match status" value="1"/>
</dbReference>